<name>A0A085LL52_9BILA</name>
<dbReference type="Proteomes" id="UP000030764">
    <property type="component" value="Unassembled WGS sequence"/>
</dbReference>
<dbReference type="SUPFAM" id="SSF53098">
    <property type="entry name" value="Ribonuclease H-like"/>
    <property type="match status" value="1"/>
</dbReference>
<evidence type="ECO:0008006" key="3">
    <source>
        <dbReference type="Google" id="ProtNLM"/>
    </source>
</evidence>
<dbReference type="EMBL" id="KL363438">
    <property type="protein sequence ID" value="KFD45698.1"/>
    <property type="molecule type" value="Genomic_DNA"/>
</dbReference>
<sequence>MKPSRLQEHLKRVHADTSKKDMAYFQSVWEKFRKRPTLFRKGPTLRSMVSSPLQEENDGLLASYNISLLIAKSGKPHSTGKELLLPLISEVVRTLLHISPTEIIRKIPLSNNTEQRRISEMSSDTEETLCNFLRTTSFVLQLDESTLRGNEILLLAYVRFLKDDRLTEQLLFAKDLVTDTKGESIYRAVEEFFKEKNIHLANLMNVGTEGAPSMVGSQRRFIAHLKEVVPGVLAVHCVIHRLHLVAKHLSDRLSCSLQFVISAVNKIKSKSLNERLFSQLCEANDEDFNRLLLHTEVRWLSKGTCLRRFYSLFDTFNEINLQLQGDSLNLIKTKAVISALVLKLVIYKRNLGRGGFCQLPLLAALKKNAEAADDDILVYCHHLEMLRADFVKLFSDILSMKIPGWVVDRFCSLEEPETELQEDFRAHITSFWLQRQVAQFYPRLWAVVEKVFVAFPSSYLAERGFSAVTDLLSRKRNRLQMVKRGDLRIMLTNISPDVKKLVSLHQAHPSH</sequence>
<dbReference type="InterPro" id="IPR012337">
    <property type="entry name" value="RNaseH-like_sf"/>
</dbReference>
<dbReference type="PANTHER" id="PTHR45913">
    <property type="entry name" value="EPM2A-INTERACTING PROTEIN 1"/>
    <property type="match status" value="1"/>
</dbReference>
<accession>A0A085LL52</accession>
<evidence type="ECO:0000313" key="1">
    <source>
        <dbReference type="EMBL" id="KFD45698.1"/>
    </source>
</evidence>
<evidence type="ECO:0000313" key="2">
    <source>
        <dbReference type="Proteomes" id="UP000030764"/>
    </source>
</evidence>
<dbReference type="PANTHER" id="PTHR45913:SF22">
    <property type="entry name" value="SCAN BOX DOMAIN-CONTAINING PROTEIN"/>
    <property type="match status" value="1"/>
</dbReference>
<keyword evidence="2" id="KW-1185">Reference proteome</keyword>
<organism evidence="1 2">
    <name type="scientific">Trichuris suis</name>
    <name type="common">pig whipworm</name>
    <dbReference type="NCBI Taxonomy" id="68888"/>
    <lineage>
        <taxon>Eukaryota</taxon>
        <taxon>Metazoa</taxon>
        <taxon>Ecdysozoa</taxon>
        <taxon>Nematoda</taxon>
        <taxon>Enoplea</taxon>
        <taxon>Dorylaimia</taxon>
        <taxon>Trichinellida</taxon>
        <taxon>Trichuridae</taxon>
        <taxon>Trichuris</taxon>
    </lineage>
</organism>
<gene>
    <name evidence="1" type="ORF">M513_13420</name>
</gene>
<reference evidence="1 2" key="1">
    <citation type="journal article" date="2014" name="Nat. Genet.">
        <title>Genome and transcriptome of the porcine whipworm Trichuris suis.</title>
        <authorList>
            <person name="Jex A.R."/>
            <person name="Nejsum P."/>
            <person name="Schwarz E.M."/>
            <person name="Hu L."/>
            <person name="Young N.D."/>
            <person name="Hall R.S."/>
            <person name="Korhonen P.K."/>
            <person name="Liao S."/>
            <person name="Thamsborg S."/>
            <person name="Xia J."/>
            <person name="Xu P."/>
            <person name="Wang S."/>
            <person name="Scheerlinck J.P."/>
            <person name="Hofmann A."/>
            <person name="Sternberg P.W."/>
            <person name="Wang J."/>
            <person name="Gasser R.B."/>
        </authorList>
    </citation>
    <scope>NUCLEOTIDE SEQUENCE [LARGE SCALE GENOMIC DNA]</scope>
    <source>
        <strain evidence="1">DCEP-RM93M</strain>
    </source>
</reference>
<protein>
    <recommendedName>
        <fullName evidence="3">DUF4371 domain-containing protein</fullName>
    </recommendedName>
</protein>
<dbReference type="AlphaFoldDB" id="A0A085LL52"/>
<proteinExistence type="predicted"/>